<sequence>MNGAKRSAEVMGYKNTLMGERSALERSLCVSGGGRRGSENVGLSNTNIGENPMPQKCKSSSSRRYGAEVTHAILPKKARMTLDKRVSVPEIDTSGTYFRTDVPHGGPAFMPAGTATGASPLQWNLGYDTCLHKVVRLCMGLAPQCRKVKKVGDLRTGETTIEVPVNNSHNYNGPKGGRRRRPPFEGGPSHQSDTTLEGLHSNLVSGPTGHGIVSSRQFL</sequence>
<gene>
    <name evidence="2" type="ORF">CQW23_08035</name>
</gene>
<reference evidence="3" key="2">
    <citation type="journal article" date="2017" name="J. Anim. Genet.">
        <title>Multiple reference genome sequences of hot pepper reveal the massive evolution of plant disease resistance genes by retroduplication.</title>
        <authorList>
            <person name="Kim S."/>
            <person name="Park J."/>
            <person name="Yeom S.-I."/>
            <person name="Kim Y.-M."/>
            <person name="Seo E."/>
            <person name="Kim K.-T."/>
            <person name="Kim M.-S."/>
            <person name="Lee J.M."/>
            <person name="Cheong K."/>
            <person name="Shin H.-S."/>
            <person name="Kim S.-B."/>
            <person name="Han K."/>
            <person name="Lee J."/>
            <person name="Park M."/>
            <person name="Lee H.-A."/>
            <person name="Lee H.-Y."/>
            <person name="Lee Y."/>
            <person name="Oh S."/>
            <person name="Lee J.H."/>
            <person name="Choi E."/>
            <person name="Choi E."/>
            <person name="Lee S.E."/>
            <person name="Jeon J."/>
            <person name="Kim H."/>
            <person name="Choi G."/>
            <person name="Song H."/>
            <person name="Lee J."/>
            <person name="Lee S.-C."/>
            <person name="Kwon J.-K."/>
            <person name="Lee H.-Y."/>
            <person name="Koo N."/>
            <person name="Hong Y."/>
            <person name="Kim R.W."/>
            <person name="Kang W.-H."/>
            <person name="Huh J.H."/>
            <person name="Kang B.-C."/>
            <person name="Yang T.-J."/>
            <person name="Lee Y.-H."/>
            <person name="Bennetzen J.L."/>
            <person name="Choi D."/>
        </authorList>
    </citation>
    <scope>NUCLEOTIDE SEQUENCE [LARGE SCALE GENOMIC DNA]</scope>
    <source>
        <strain evidence="3">cv. PBC81</strain>
    </source>
</reference>
<name>A0A2G2X7W5_CAPBA</name>
<comment type="caution">
    <text evidence="2">The sequence shown here is derived from an EMBL/GenBank/DDBJ whole genome shotgun (WGS) entry which is preliminary data.</text>
</comment>
<dbReference type="EMBL" id="MLFT02000003">
    <property type="protein sequence ID" value="PHT53573.1"/>
    <property type="molecule type" value="Genomic_DNA"/>
</dbReference>
<feature type="region of interest" description="Disordered" evidence="1">
    <location>
        <begin position="34"/>
        <end position="64"/>
    </location>
</feature>
<reference evidence="2 3" key="1">
    <citation type="journal article" date="2017" name="Genome Biol.">
        <title>New reference genome sequences of hot pepper reveal the massive evolution of plant disease-resistance genes by retroduplication.</title>
        <authorList>
            <person name="Kim S."/>
            <person name="Park J."/>
            <person name="Yeom S.I."/>
            <person name="Kim Y.M."/>
            <person name="Seo E."/>
            <person name="Kim K.T."/>
            <person name="Kim M.S."/>
            <person name="Lee J.M."/>
            <person name="Cheong K."/>
            <person name="Shin H.S."/>
            <person name="Kim S.B."/>
            <person name="Han K."/>
            <person name="Lee J."/>
            <person name="Park M."/>
            <person name="Lee H.A."/>
            <person name="Lee H.Y."/>
            <person name="Lee Y."/>
            <person name="Oh S."/>
            <person name="Lee J.H."/>
            <person name="Choi E."/>
            <person name="Choi E."/>
            <person name="Lee S.E."/>
            <person name="Jeon J."/>
            <person name="Kim H."/>
            <person name="Choi G."/>
            <person name="Song H."/>
            <person name="Lee J."/>
            <person name="Lee S.C."/>
            <person name="Kwon J.K."/>
            <person name="Lee H.Y."/>
            <person name="Koo N."/>
            <person name="Hong Y."/>
            <person name="Kim R.W."/>
            <person name="Kang W.H."/>
            <person name="Huh J.H."/>
            <person name="Kang B.C."/>
            <person name="Yang T.J."/>
            <person name="Lee Y.H."/>
            <person name="Bennetzen J.L."/>
            <person name="Choi D."/>
        </authorList>
    </citation>
    <scope>NUCLEOTIDE SEQUENCE [LARGE SCALE GENOMIC DNA]</scope>
    <source>
        <strain evidence="3">cv. PBC81</strain>
    </source>
</reference>
<dbReference type="Proteomes" id="UP000224567">
    <property type="component" value="Unassembled WGS sequence"/>
</dbReference>
<dbReference type="AlphaFoldDB" id="A0A2G2X7W5"/>
<feature type="region of interest" description="Disordered" evidence="1">
    <location>
        <begin position="163"/>
        <end position="208"/>
    </location>
</feature>
<organism evidence="2 3">
    <name type="scientific">Capsicum baccatum</name>
    <name type="common">Peruvian pepper</name>
    <dbReference type="NCBI Taxonomy" id="33114"/>
    <lineage>
        <taxon>Eukaryota</taxon>
        <taxon>Viridiplantae</taxon>
        <taxon>Streptophyta</taxon>
        <taxon>Embryophyta</taxon>
        <taxon>Tracheophyta</taxon>
        <taxon>Spermatophyta</taxon>
        <taxon>Magnoliopsida</taxon>
        <taxon>eudicotyledons</taxon>
        <taxon>Gunneridae</taxon>
        <taxon>Pentapetalae</taxon>
        <taxon>asterids</taxon>
        <taxon>lamiids</taxon>
        <taxon>Solanales</taxon>
        <taxon>Solanaceae</taxon>
        <taxon>Solanoideae</taxon>
        <taxon>Capsiceae</taxon>
        <taxon>Capsicum</taxon>
    </lineage>
</organism>
<evidence type="ECO:0000313" key="2">
    <source>
        <dbReference type="EMBL" id="PHT53573.1"/>
    </source>
</evidence>
<dbReference type="OrthoDB" id="908197at2759"/>
<accession>A0A2G2X7W5</accession>
<proteinExistence type="predicted"/>
<evidence type="ECO:0000256" key="1">
    <source>
        <dbReference type="SAM" id="MobiDB-lite"/>
    </source>
</evidence>
<protein>
    <submittedName>
        <fullName evidence="2">Uncharacterized protein</fullName>
    </submittedName>
</protein>
<keyword evidence="3" id="KW-1185">Reference proteome</keyword>
<evidence type="ECO:0000313" key="3">
    <source>
        <dbReference type="Proteomes" id="UP000224567"/>
    </source>
</evidence>